<proteinExistence type="inferred from homology"/>
<evidence type="ECO:0000256" key="4">
    <source>
        <dbReference type="ARBA" id="ARBA00022679"/>
    </source>
</evidence>
<dbReference type="Proteomes" id="UP000001067">
    <property type="component" value="Unassembled WGS sequence"/>
</dbReference>
<dbReference type="eggNOG" id="KOG2486">
    <property type="taxonomic scope" value="Eukaryota"/>
</dbReference>
<sequence length="980" mass="110426">MDVWKQTPRYICRQCIRHYRKSPAAIRIALRASRAPAPSQLTAEPLEDGLRNGRVRIKKHWNGDAKDEFVPERPNKSRIHLSNTQHEYHLDIVKPKPLKGGRPPLPDREPAWISDKEKQRRSSQREVSSSLTTAKQRRRMLRHPEKEGKEMGEEVRKALDADAAPTVVVEPTDPEVQEVPIMVRPRRSVVKSTRTASRREPQEELQPSKPSPPLGSNLEQEPPLQTSRSPETSEKPPSEHAVTHMSLYHNNLQDFHWYWESLPPTIAQKSQANHFFTNHGKTAKLLRSMAQFRLFPESDVPEVAFVGRSNVGKSSLLNTLVNADIRALLARTSATPGFTKTMNLYGLGPGNGVTIKQQPDGRDKIVGKNGLTIVDMPGYGEGSLAAWGTEILKYIQNRKQLRRVFVLIDAQHGVKDKDRSLLATLRLSGVSHQVILSKLDKIFIPQAKEIKRYDGKSPRMLKPKGTMIGLRHTMEDLKEDIQPKVGGGALGEILGVSAETVVDGKRLGVDHVRYAVLKAVGLDELFKKDVKLGSSIHRQFRQSHEGHKPHAGLDATRASTGVVWTSEQAYKHGFLEHPEEWANLGQGAPEVDDSIKGCFERPKEVDISAHGREYGPTAGIRPLREAVATLYNEHHRKWRKSQYTWENVCIVPGGRAGLIRIAAVLGNCYLGFFIPDYTAYNEMLSLFRNIAAIPVPLGEADQYHMSPDKIAEEIARGTSVILTSNPRNPTGQMVTNPELAQIQNICRDRATLIMDEFYCGYNYTTNCDGTVISAADNVEDVDEDDVLIIDGLTKRFRLPGWRVAWVIGPKEFIQAIGSCGSYLDGGCNVPFQEAAVEMMSPPRVRNEMRALQMHFRTKRDFVIGRLQEIGFKFPYMPNSTFYLWLDLSNLPEGINDGLNFFQACLEEKVIVVPGIFFDLNPSRRRDLFDSPCHHFVRLSYGPRMDVLEKGLDSIERIVKKYRDSPQQHRAVSHRPRGTGH</sequence>
<dbReference type="InterPro" id="IPR006073">
    <property type="entry name" value="GTP-bd"/>
</dbReference>
<dbReference type="AlphaFoldDB" id="E3S7T6"/>
<dbReference type="GO" id="GO:0006520">
    <property type="term" value="P:amino acid metabolic process"/>
    <property type="evidence" value="ECO:0007669"/>
    <property type="project" value="InterPro"/>
</dbReference>
<feature type="domain" description="EngB-type G" evidence="11">
    <location>
        <begin position="299"/>
        <end position="487"/>
    </location>
</feature>
<evidence type="ECO:0000256" key="8">
    <source>
        <dbReference type="ARBA" id="ARBA00022898"/>
    </source>
</evidence>
<evidence type="ECO:0000256" key="9">
    <source>
        <dbReference type="ARBA" id="ARBA00023134"/>
    </source>
</evidence>
<comment type="similarity">
    <text evidence="2">Belongs to the class-I pyridoxal-phosphate-dependent aminotransferase family.</text>
</comment>
<dbReference type="GO" id="GO:0008483">
    <property type="term" value="F:transaminase activity"/>
    <property type="evidence" value="ECO:0007669"/>
    <property type="project" value="UniProtKB-KW"/>
</dbReference>
<reference evidence="12 13" key="1">
    <citation type="journal article" date="2010" name="Genome Biol.">
        <title>A first genome assembly of the barley fungal pathogen Pyrenophora teres f. teres.</title>
        <authorList>
            <person name="Ellwood S.R."/>
            <person name="Liu Z."/>
            <person name="Syme R.A."/>
            <person name="Lai Z."/>
            <person name="Hane J.K."/>
            <person name="Keiper F."/>
            <person name="Moffat C.S."/>
            <person name="Oliver R.P."/>
            <person name="Friesen T.L."/>
        </authorList>
    </citation>
    <scope>NUCLEOTIDE SEQUENCE [LARGE SCALE GENOMIC DNA]</scope>
    <source>
        <strain evidence="12 13">0-1</strain>
    </source>
</reference>
<dbReference type="InterPro" id="IPR027417">
    <property type="entry name" value="P-loop_NTPase"/>
</dbReference>
<dbReference type="STRING" id="861557.E3S7T6"/>
<accession>E3S7T6</accession>
<dbReference type="SUPFAM" id="SSF52540">
    <property type="entry name" value="P-loop containing nucleoside triphosphate hydrolases"/>
    <property type="match status" value="1"/>
</dbReference>
<dbReference type="EMBL" id="GL537609">
    <property type="protein sequence ID" value="EFQ85963.1"/>
    <property type="molecule type" value="Genomic_DNA"/>
</dbReference>
<feature type="region of interest" description="Disordered" evidence="10">
    <location>
        <begin position="66"/>
        <end position="154"/>
    </location>
</feature>
<feature type="compositionally biased region" description="Basic and acidic residues" evidence="10">
    <location>
        <begin position="105"/>
        <end position="124"/>
    </location>
</feature>
<organism evidence="13">
    <name type="scientific">Pyrenophora teres f. teres (strain 0-1)</name>
    <name type="common">Barley net blotch fungus</name>
    <name type="synonym">Drechslera teres f. teres</name>
    <dbReference type="NCBI Taxonomy" id="861557"/>
    <lineage>
        <taxon>Eukaryota</taxon>
        <taxon>Fungi</taxon>
        <taxon>Dikarya</taxon>
        <taxon>Ascomycota</taxon>
        <taxon>Pezizomycotina</taxon>
        <taxon>Dothideomycetes</taxon>
        <taxon>Pleosporomycetidae</taxon>
        <taxon>Pleosporales</taxon>
        <taxon>Pleosporineae</taxon>
        <taxon>Pleosporaceae</taxon>
        <taxon>Pyrenophora</taxon>
    </lineage>
</organism>
<dbReference type="PANTHER" id="PTHR46383:SF1">
    <property type="entry name" value="ASPARTATE AMINOTRANSFERASE"/>
    <property type="match status" value="1"/>
</dbReference>
<dbReference type="Pfam" id="PF00155">
    <property type="entry name" value="Aminotran_1_2"/>
    <property type="match status" value="1"/>
</dbReference>
<evidence type="ECO:0000256" key="2">
    <source>
        <dbReference type="ARBA" id="ARBA00007441"/>
    </source>
</evidence>
<keyword evidence="4" id="KW-0808">Transferase</keyword>
<evidence type="ECO:0000256" key="6">
    <source>
        <dbReference type="ARBA" id="ARBA00022741"/>
    </source>
</evidence>
<gene>
    <name evidence="12" type="ORF">PTT_18921</name>
</gene>
<evidence type="ECO:0000259" key="11">
    <source>
        <dbReference type="PROSITE" id="PS51706"/>
    </source>
</evidence>
<keyword evidence="8" id="KW-0663">Pyridoxal phosphate</keyword>
<dbReference type="PANTHER" id="PTHR46383">
    <property type="entry name" value="ASPARTATE AMINOTRANSFERASE"/>
    <property type="match status" value="1"/>
</dbReference>
<keyword evidence="3" id="KW-0032">Aminotransferase</keyword>
<evidence type="ECO:0000256" key="10">
    <source>
        <dbReference type="SAM" id="MobiDB-lite"/>
    </source>
</evidence>
<feature type="compositionally biased region" description="Basic and acidic residues" evidence="10">
    <location>
        <begin position="66"/>
        <end position="75"/>
    </location>
</feature>
<dbReference type="CDD" id="cd00609">
    <property type="entry name" value="AAT_like"/>
    <property type="match status" value="1"/>
</dbReference>
<dbReference type="InterPro" id="IPR030393">
    <property type="entry name" value="G_ENGB_dom"/>
</dbReference>
<dbReference type="InterPro" id="IPR050596">
    <property type="entry name" value="AspAT/PAT-like"/>
</dbReference>
<feature type="region of interest" description="Disordered" evidence="10">
    <location>
        <begin position="187"/>
        <end position="241"/>
    </location>
</feature>
<protein>
    <recommendedName>
        <fullName evidence="11">EngB-type G domain-containing protein</fullName>
    </recommendedName>
</protein>
<comment type="cofactor">
    <cofactor evidence="1">
        <name>pyridoxal 5'-phosphate</name>
        <dbReference type="ChEBI" id="CHEBI:597326"/>
    </cofactor>
</comment>
<keyword evidence="9" id="KW-0342">GTP-binding</keyword>
<keyword evidence="7" id="KW-0460">Magnesium</keyword>
<dbReference type="GO" id="GO:0005525">
    <property type="term" value="F:GTP binding"/>
    <property type="evidence" value="ECO:0007669"/>
    <property type="project" value="UniProtKB-KW"/>
</dbReference>
<name>E3S7T6_PYRTT</name>
<dbReference type="KEGG" id="pte:PTT_18921"/>
<dbReference type="CDD" id="cd01876">
    <property type="entry name" value="YihA_EngB"/>
    <property type="match status" value="1"/>
</dbReference>
<keyword evidence="13" id="KW-1185">Reference proteome</keyword>
<evidence type="ECO:0000256" key="3">
    <source>
        <dbReference type="ARBA" id="ARBA00022576"/>
    </source>
</evidence>
<dbReference type="SUPFAM" id="SSF53383">
    <property type="entry name" value="PLP-dependent transferases"/>
    <property type="match status" value="1"/>
</dbReference>
<dbReference type="InterPro" id="IPR015424">
    <property type="entry name" value="PyrdxlP-dep_Trfase"/>
</dbReference>
<dbReference type="Pfam" id="PF01926">
    <property type="entry name" value="MMR_HSR1"/>
    <property type="match status" value="1"/>
</dbReference>
<evidence type="ECO:0000256" key="7">
    <source>
        <dbReference type="ARBA" id="ARBA00022842"/>
    </source>
</evidence>
<feature type="compositionally biased region" description="Polar residues" evidence="10">
    <location>
        <begin position="217"/>
        <end position="230"/>
    </location>
</feature>
<feature type="compositionally biased region" description="Basic and acidic residues" evidence="10">
    <location>
        <begin position="142"/>
        <end position="154"/>
    </location>
</feature>
<dbReference type="OrthoDB" id="2108at2759"/>
<dbReference type="Gene3D" id="3.40.640.10">
    <property type="entry name" value="Type I PLP-dependent aspartate aminotransferase-like (Major domain)"/>
    <property type="match status" value="1"/>
</dbReference>
<keyword evidence="5" id="KW-0479">Metal-binding</keyword>
<dbReference type="eggNOG" id="KOG0257">
    <property type="taxonomic scope" value="Eukaryota"/>
</dbReference>
<dbReference type="Gene3D" id="3.40.50.300">
    <property type="entry name" value="P-loop containing nucleotide triphosphate hydrolases"/>
    <property type="match status" value="1"/>
</dbReference>
<evidence type="ECO:0000313" key="12">
    <source>
        <dbReference type="EMBL" id="EFQ85963.1"/>
    </source>
</evidence>
<feature type="compositionally biased region" description="Basic and acidic residues" evidence="10">
    <location>
        <begin position="231"/>
        <end position="241"/>
    </location>
</feature>
<keyword evidence="6" id="KW-0547">Nucleotide-binding</keyword>
<evidence type="ECO:0000256" key="5">
    <source>
        <dbReference type="ARBA" id="ARBA00022723"/>
    </source>
</evidence>
<dbReference type="PRINTS" id="PR00326">
    <property type="entry name" value="GTP1OBG"/>
</dbReference>
<dbReference type="PROSITE" id="PS51706">
    <property type="entry name" value="G_ENGB"/>
    <property type="match status" value="1"/>
</dbReference>
<evidence type="ECO:0000313" key="13">
    <source>
        <dbReference type="Proteomes" id="UP000001067"/>
    </source>
</evidence>
<dbReference type="GO" id="GO:0046872">
    <property type="term" value="F:metal ion binding"/>
    <property type="evidence" value="ECO:0007669"/>
    <property type="project" value="UniProtKB-KW"/>
</dbReference>
<dbReference type="HOGENOM" id="CLU_303677_0_0_1"/>
<dbReference type="InterPro" id="IPR004839">
    <property type="entry name" value="Aminotransferase_I/II_large"/>
</dbReference>
<evidence type="ECO:0000256" key="1">
    <source>
        <dbReference type="ARBA" id="ARBA00001933"/>
    </source>
</evidence>
<dbReference type="GO" id="GO:0030170">
    <property type="term" value="F:pyridoxal phosphate binding"/>
    <property type="evidence" value="ECO:0007669"/>
    <property type="project" value="InterPro"/>
</dbReference>
<dbReference type="InterPro" id="IPR015421">
    <property type="entry name" value="PyrdxlP-dep_Trfase_major"/>
</dbReference>